<gene>
    <name evidence="2" type="ORF">ACFO4O_14665</name>
</gene>
<dbReference type="EMBL" id="JBHSGU010000009">
    <property type="protein sequence ID" value="MFC4701408.1"/>
    <property type="molecule type" value="Genomic_DNA"/>
</dbReference>
<comment type="caution">
    <text evidence="2">The sequence shown here is derived from an EMBL/GenBank/DDBJ whole genome shotgun (WGS) entry which is preliminary data.</text>
</comment>
<dbReference type="RefSeq" id="WP_382409857.1">
    <property type="nucleotide sequence ID" value="NZ_JBHSGU010000009.1"/>
</dbReference>
<feature type="region of interest" description="Disordered" evidence="1">
    <location>
        <begin position="1"/>
        <end position="22"/>
    </location>
</feature>
<protein>
    <submittedName>
        <fullName evidence="2">Uncharacterized protein</fullName>
    </submittedName>
</protein>
<evidence type="ECO:0000256" key="1">
    <source>
        <dbReference type="SAM" id="MobiDB-lite"/>
    </source>
</evidence>
<proteinExistence type="predicted"/>
<organism evidence="2 3">
    <name type="scientific">Glaciecola siphonariae</name>
    <dbReference type="NCBI Taxonomy" id="521012"/>
    <lineage>
        <taxon>Bacteria</taxon>
        <taxon>Pseudomonadati</taxon>
        <taxon>Pseudomonadota</taxon>
        <taxon>Gammaproteobacteria</taxon>
        <taxon>Alteromonadales</taxon>
        <taxon>Alteromonadaceae</taxon>
        <taxon>Glaciecola</taxon>
    </lineage>
</organism>
<keyword evidence="3" id="KW-1185">Reference proteome</keyword>
<dbReference type="Proteomes" id="UP001595897">
    <property type="component" value="Unassembled WGS sequence"/>
</dbReference>
<evidence type="ECO:0000313" key="3">
    <source>
        <dbReference type="Proteomes" id="UP001595897"/>
    </source>
</evidence>
<sequence length="54" mass="6358">MPIGPQHLIDTQVGNNKSLRPNKLDADMTEQFIKQIEWKLFHERQVDAERKLSL</sequence>
<reference evidence="3" key="1">
    <citation type="journal article" date="2019" name="Int. J. Syst. Evol. Microbiol.">
        <title>The Global Catalogue of Microorganisms (GCM) 10K type strain sequencing project: providing services to taxonomists for standard genome sequencing and annotation.</title>
        <authorList>
            <consortium name="The Broad Institute Genomics Platform"/>
            <consortium name="The Broad Institute Genome Sequencing Center for Infectious Disease"/>
            <person name="Wu L."/>
            <person name="Ma J."/>
        </authorList>
    </citation>
    <scope>NUCLEOTIDE SEQUENCE [LARGE SCALE GENOMIC DNA]</scope>
    <source>
        <strain evidence="3">KACC 12507</strain>
    </source>
</reference>
<accession>A0ABV9M183</accession>
<evidence type="ECO:0000313" key="2">
    <source>
        <dbReference type="EMBL" id="MFC4701408.1"/>
    </source>
</evidence>
<name>A0ABV9M183_9ALTE</name>